<dbReference type="InterPro" id="IPR007197">
    <property type="entry name" value="rSAM"/>
</dbReference>
<accession>A0A1I4GP36</accession>
<dbReference type="PANTHER" id="PTHR42836">
    <property type="entry name" value="7-CARBOXY-7-DEAZAGUANINE SYNTHASE"/>
    <property type="match status" value="1"/>
</dbReference>
<dbReference type="STRING" id="1123291.SAMN04490355_100187"/>
<evidence type="ECO:0000256" key="3">
    <source>
        <dbReference type="ARBA" id="ARBA00022723"/>
    </source>
</evidence>
<dbReference type="EMBL" id="FOTS01000001">
    <property type="protein sequence ID" value="SFL31745.1"/>
    <property type="molecule type" value="Genomic_DNA"/>
</dbReference>
<dbReference type="PANTHER" id="PTHR42836:SF1">
    <property type="entry name" value="7-CARBOXY-7-DEAZAGUANINE SYNTHASE"/>
    <property type="match status" value="1"/>
</dbReference>
<evidence type="ECO:0000256" key="1">
    <source>
        <dbReference type="ARBA" id="ARBA00022485"/>
    </source>
</evidence>
<dbReference type="InterPro" id="IPR058240">
    <property type="entry name" value="rSAM_sf"/>
</dbReference>
<reference evidence="8" key="1">
    <citation type="submission" date="2016-10" db="EMBL/GenBank/DDBJ databases">
        <authorList>
            <person name="Varghese N."/>
            <person name="Submissions S."/>
        </authorList>
    </citation>
    <scope>NUCLEOTIDE SEQUENCE [LARGE SCALE GENOMIC DNA]</scope>
    <source>
        <strain evidence="8">DSM 13327</strain>
    </source>
</reference>
<dbReference type="Pfam" id="PF04055">
    <property type="entry name" value="Radical_SAM"/>
    <property type="match status" value="1"/>
</dbReference>
<evidence type="ECO:0000313" key="8">
    <source>
        <dbReference type="Proteomes" id="UP000199520"/>
    </source>
</evidence>
<dbReference type="InterPro" id="IPR023822">
    <property type="entry name" value="rSAM_TatD-assoc_bac"/>
</dbReference>
<keyword evidence="4" id="KW-0408">Iron</keyword>
<name>A0A1I4GP36_9FIRM</name>
<dbReference type="CDD" id="cd01335">
    <property type="entry name" value="Radical_SAM"/>
    <property type="match status" value="1"/>
</dbReference>
<dbReference type="SUPFAM" id="SSF102114">
    <property type="entry name" value="Radical SAM enzymes"/>
    <property type="match status" value="1"/>
</dbReference>
<keyword evidence="5" id="KW-0411">Iron-sulfur</keyword>
<keyword evidence="2" id="KW-0949">S-adenosyl-L-methionine</keyword>
<dbReference type="PROSITE" id="PS51918">
    <property type="entry name" value="RADICAL_SAM"/>
    <property type="match status" value="1"/>
</dbReference>
<dbReference type="NCBIfam" id="TIGR04038">
    <property type="entry name" value="tatD_link_rSAM"/>
    <property type="match status" value="1"/>
</dbReference>
<dbReference type="NCBIfam" id="TIGR04100">
    <property type="entry name" value="rSAM_pair_X"/>
    <property type="match status" value="1"/>
</dbReference>
<gene>
    <name evidence="7" type="ORF">SAMN04490355_100187</name>
</gene>
<organism evidence="7 8">
    <name type="scientific">Pelosinus propionicus DSM 13327</name>
    <dbReference type="NCBI Taxonomy" id="1123291"/>
    <lineage>
        <taxon>Bacteria</taxon>
        <taxon>Bacillati</taxon>
        <taxon>Bacillota</taxon>
        <taxon>Negativicutes</taxon>
        <taxon>Selenomonadales</taxon>
        <taxon>Sporomusaceae</taxon>
        <taxon>Pelosinus</taxon>
    </lineage>
</organism>
<feature type="domain" description="Radical SAM core" evidence="6">
    <location>
        <begin position="7"/>
        <end position="201"/>
    </location>
</feature>
<evidence type="ECO:0000313" key="7">
    <source>
        <dbReference type="EMBL" id="SFL31745.1"/>
    </source>
</evidence>
<keyword evidence="3" id="KW-0479">Metal-binding</keyword>
<proteinExistence type="predicted"/>
<dbReference type="RefSeq" id="WP_090931852.1">
    <property type="nucleotide sequence ID" value="NZ_FOTS01000001.1"/>
</dbReference>
<evidence type="ECO:0000256" key="5">
    <source>
        <dbReference type="ARBA" id="ARBA00023014"/>
    </source>
</evidence>
<evidence type="ECO:0000256" key="4">
    <source>
        <dbReference type="ARBA" id="ARBA00023004"/>
    </source>
</evidence>
<keyword evidence="1" id="KW-0004">4Fe-4S</keyword>
<dbReference type="GO" id="GO:0003824">
    <property type="term" value="F:catalytic activity"/>
    <property type="evidence" value="ECO:0007669"/>
    <property type="project" value="InterPro"/>
</dbReference>
<sequence length="201" mass="22746">MSMTITYELEDSLYLNITNRCSSRCSFCVRNNADGITDGKSLWLEREPTIDEVIADVQRYDISKYKEFVFCGYGEPMMRAYDVIEICKKLKAEYLLPIRINTNGHGNLICGFDITSQLNGVIDSVSISLNAKNKQIYQELCRSDYGEASFDGLLDFAVKCKRYVPHVALSVVDIMCDNDIQACTALAQKIGVDFKVRKFVP</sequence>
<dbReference type="SFLD" id="SFLDS00029">
    <property type="entry name" value="Radical_SAM"/>
    <property type="match status" value="1"/>
</dbReference>
<evidence type="ECO:0000256" key="2">
    <source>
        <dbReference type="ARBA" id="ARBA00022691"/>
    </source>
</evidence>
<dbReference type="AlphaFoldDB" id="A0A1I4GP36"/>
<dbReference type="Gene3D" id="3.20.20.70">
    <property type="entry name" value="Aldolase class I"/>
    <property type="match status" value="1"/>
</dbReference>
<keyword evidence="8" id="KW-1185">Reference proteome</keyword>
<dbReference type="InterPro" id="IPR023821">
    <property type="entry name" value="rSAM_TatD-assoc"/>
</dbReference>
<dbReference type="GO" id="GO:0046872">
    <property type="term" value="F:metal ion binding"/>
    <property type="evidence" value="ECO:0007669"/>
    <property type="project" value="UniProtKB-KW"/>
</dbReference>
<evidence type="ECO:0000259" key="6">
    <source>
        <dbReference type="PROSITE" id="PS51918"/>
    </source>
</evidence>
<dbReference type="SFLD" id="SFLDG01111">
    <property type="entry name" value="Uncharacterised_Radical_SAM_Su"/>
    <property type="match status" value="1"/>
</dbReference>
<dbReference type="InterPro" id="IPR013785">
    <property type="entry name" value="Aldolase_TIM"/>
</dbReference>
<dbReference type="GO" id="GO:0051539">
    <property type="term" value="F:4 iron, 4 sulfur cluster binding"/>
    <property type="evidence" value="ECO:0007669"/>
    <property type="project" value="UniProtKB-KW"/>
</dbReference>
<dbReference type="Proteomes" id="UP000199520">
    <property type="component" value="Unassembled WGS sequence"/>
</dbReference>
<protein>
    <submittedName>
        <fullName evidence="7">Radical SAM enzyme, TIGR04100 family</fullName>
    </submittedName>
</protein>
<dbReference type="OrthoDB" id="6258756at2"/>